<dbReference type="SUPFAM" id="SSF53474">
    <property type="entry name" value="alpha/beta-Hydrolases"/>
    <property type="match status" value="1"/>
</dbReference>
<gene>
    <name evidence="2" type="ORF">AWL63_14445</name>
</gene>
<dbReference type="PANTHER" id="PTHR43798">
    <property type="entry name" value="MONOACYLGLYCEROL LIPASE"/>
    <property type="match status" value="1"/>
</dbReference>
<evidence type="ECO:0000259" key="1">
    <source>
        <dbReference type="Pfam" id="PF12697"/>
    </source>
</evidence>
<accession>A0A1B3ZC35</accession>
<dbReference type="InterPro" id="IPR029058">
    <property type="entry name" value="AB_hydrolase_fold"/>
</dbReference>
<organism evidence="2 3">
    <name type="scientific">Sphingomonas panacis</name>
    <dbReference type="NCBI Taxonomy" id="1560345"/>
    <lineage>
        <taxon>Bacteria</taxon>
        <taxon>Pseudomonadati</taxon>
        <taxon>Pseudomonadota</taxon>
        <taxon>Alphaproteobacteria</taxon>
        <taxon>Sphingomonadales</taxon>
        <taxon>Sphingomonadaceae</taxon>
        <taxon>Sphingomonas</taxon>
    </lineage>
</organism>
<proteinExistence type="predicted"/>
<dbReference type="KEGG" id="span:AWL63_14445"/>
<evidence type="ECO:0000313" key="3">
    <source>
        <dbReference type="Proteomes" id="UP000094256"/>
    </source>
</evidence>
<feature type="domain" description="AB hydrolase-1" evidence="1">
    <location>
        <begin position="25"/>
        <end position="230"/>
    </location>
</feature>
<dbReference type="GO" id="GO:0016787">
    <property type="term" value="F:hydrolase activity"/>
    <property type="evidence" value="ECO:0007669"/>
    <property type="project" value="UniProtKB-KW"/>
</dbReference>
<protein>
    <submittedName>
        <fullName evidence="2">Alpha/beta hydrolase</fullName>
    </submittedName>
</protein>
<dbReference type="AlphaFoldDB" id="A0A1B3ZC35"/>
<evidence type="ECO:0000313" key="2">
    <source>
        <dbReference type="EMBL" id="AOH84975.1"/>
    </source>
</evidence>
<dbReference type="STRING" id="1560345.AWL63_14445"/>
<dbReference type="Gene3D" id="3.40.50.1820">
    <property type="entry name" value="alpha/beta hydrolase"/>
    <property type="match status" value="1"/>
</dbReference>
<keyword evidence="2" id="KW-0378">Hydrolase</keyword>
<dbReference type="InterPro" id="IPR000073">
    <property type="entry name" value="AB_hydrolase_1"/>
</dbReference>
<name>A0A1B3ZC35_9SPHN</name>
<dbReference type="PANTHER" id="PTHR43798:SF29">
    <property type="entry name" value="AB HYDROLASE-1 DOMAIN-CONTAINING PROTEIN"/>
    <property type="match status" value="1"/>
</dbReference>
<dbReference type="Pfam" id="PF12697">
    <property type="entry name" value="Abhydrolase_6"/>
    <property type="match status" value="1"/>
</dbReference>
<dbReference type="InterPro" id="IPR050266">
    <property type="entry name" value="AB_hydrolase_sf"/>
</dbReference>
<dbReference type="RefSeq" id="WP_069205524.1">
    <property type="nucleotide sequence ID" value="NZ_CP014168.1"/>
</dbReference>
<dbReference type="Proteomes" id="UP000094256">
    <property type="component" value="Chromosome"/>
</dbReference>
<dbReference type="EMBL" id="CP014168">
    <property type="protein sequence ID" value="AOH84975.1"/>
    <property type="molecule type" value="Genomic_DNA"/>
</dbReference>
<sequence length="250" mass="26320">MHENPAAGESTPLLLLPGLMCDARIFAGQLAGLASARMAADYGDLDDLGAMAERLLAAAPPRFALLGHSMGGRVALEVVRRAPERVARFVLASTGVHPRRDGEQEKRHALRDIGRAQGISALVDVWLPPMLGAAAARDTALVETLAAMCRDAGMARYEAQEAALLNRPDVTALLPSIDCPVLVIVGSEDRWSPPEQHRAITAAIPGAELVVIDGCGHMLPVEAPGAVNAALSRWLAEPPATPCQNGYAPQ</sequence>
<dbReference type="OrthoDB" id="5491135at2"/>
<keyword evidence="3" id="KW-1185">Reference proteome</keyword>
<dbReference type="PRINTS" id="PR00111">
    <property type="entry name" value="ABHYDROLASE"/>
</dbReference>
<reference evidence="2 3" key="1">
    <citation type="submission" date="2016-01" db="EMBL/GenBank/DDBJ databases">
        <title>Complete genome and mega plasmid sequence of Sphingomonas panacis DCY99 elicits systemic resistance in rice to Xanthomonas oryzae.</title>
        <authorList>
            <person name="Kim Y.J."/>
            <person name="Yang D.C."/>
            <person name="Sing P."/>
        </authorList>
    </citation>
    <scope>NUCLEOTIDE SEQUENCE [LARGE SCALE GENOMIC DNA]</scope>
    <source>
        <strain evidence="2 3">DCY99</strain>
    </source>
</reference>